<dbReference type="InterPro" id="IPR002763">
    <property type="entry name" value="DUF72"/>
</dbReference>
<dbReference type="Proteomes" id="UP000256269">
    <property type="component" value="Unassembled WGS sequence"/>
</dbReference>
<dbReference type="RefSeq" id="WP_116173863.1">
    <property type="nucleotide sequence ID" value="NZ_CP144375.1"/>
</dbReference>
<dbReference type="PANTHER" id="PTHR30348:SF4">
    <property type="entry name" value="DUF72 DOMAIN-CONTAINING PROTEIN"/>
    <property type="match status" value="1"/>
</dbReference>
<accession>A0A3E0HZC2</accession>
<dbReference type="Pfam" id="PF01904">
    <property type="entry name" value="DUF72"/>
    <property type="match status" value="1"/>
</dbReference>
<gene>
    <name evidence="1" type="ORF">BCF44_103277</name>
</gene>
<dbReference type="SUPFAM" id="SSF117396">
    <property type="entry name" value="TM1631-like"/>
    <property type="match status" value="1"/>
</dbReference>
<protein>
    <submittedName>
        <fullName evidence="1">Uncharacterized protein YecE (DUF72 family)</fullName>
    </submittedName>
</protein>
<evidence type="ECO:0000313" key="2">
    <source>
        <dbReference type="Proteomes" id="UP000256269"/>
    </source>
</evidence>
<dbReference type="PANTHER" id="PTHR30348">
    <property type="entry name" value="UNCHARACTERIZED PROTEIN YECE"/>
    <property type="match status" value="1"/>
</dbReference>
<dbReference type="OrthoDB" id="9780310at2"/>
<dbReference type="InterPro" id="IPR036520">
    <property type="entry name" value="UPF0759_sf"/>
</dbReference>
<dbReference type="EMBL" id="QUNO01000003">
    <property type="protein sequence ID" value="REH51828.1"/>
    <property type="molecule type" value="Genomic_DNA"/>
</dbReference>
<dbReference type="AlphaFoldDB" id="A0A3E0HZC2"/>
<name>A0A3E0HZC2_9PSEU</name>
<organism evidence="1 2">
    <name type="scientific">Kutzneria buriramensis</name>
    <dbReference type="NCBI Taxonomy" id="1045776"/>
    <lineage>
        <taxon>Bacteria</taxon>
        <taxon>Bacillati</taxon>
        <taxon>Actinomycetota</taxon>
        <taxon>Actinomycetes</taxon>
        <taxon>Pseudonocardiales</taxon>
        <taxon>Pseudonocardiaceae</taxon>
        <taxon>Kutzneria</taxon>
    </lineage>
</organism>
<sequence>MIRIGTSGWKYPEWRGDFYPRGLVQRRELEFLAGRVDTIEINGTFYSLRRPEHFRSWAAQTPPDFVFAVKGIREVTHVRRLRGVEESLRRFFESGVRELGPRLGPILWQLPSRSAFDPTATADFLALLDPSMRHALEVRHESFRCDDFFALARRHNVAVVYSDGGGRWPLFDVTTADFSYIRLHGAEELYISGYSDHELAAWADRVADLDDVFVYFDNTMRGRAPRDAMTLAALVRDRRRRRKMRP</sequence>
<evidence type="ECO:0000313" key="1">
    <source>
        <dbReference type="EMBL" id="REH51828.1"/>
    </source>
</evidence>
<dbReference type="Gene3D" id="3.20.20.410">
    <property type="entry name" value="Protein of unknown function UPF0759"/>
    <property type="match status" value="1"/>
</dbReference>
<keyword evidence="2" id="KW-1185">Reference proteome</keyword>
<proteinExistence type="predicted"/>
<comment type="caution">
    <text evidence="1">The sequence shown here is derived from an EMBL/GenBank/DDBJ whole genome shotgun (WGS) entry which is preliminary data.</text>
</comment>
<reference evidence="1 2" key="1">
    <citation type="submission" date="2018-08" db="EMBL/GenBank/DDBJ databases">
        <title>Genomic Encyclopedia of Archaeal and Bacterial Type Strains, Phase II (KMG-II): from individual species to whole genera.</title>
        <authorList>
            <person name="Goeker M."/>
        </authorList>
    </citation>
    <scope>NUCLEOTIDE SEQUENCE [LARGE SCALE GENOMIC DNA]</scope>
    <source>
        <strain evidence="1 2">DSM 45791</strain>
    </source>
</reference>